<keyword evidence="2" id="KW-1185">Reference proteome</keyword>
<dbReference type="Proteomes" id="UP000003460">
    <property type="component" value="Unassembled WGS sequence"/>
</dbReference>
<sequence length="45" mass="5316">MRRRWFETLGGRPTAAKVKCARRYRNAAFSCSNGPHRRLKRPAER</sequence>
<proteinExistence type="predicted"/>
<comment type="caution">
    <text evidence="1">The sequence shown here is derived from an EMBL/GenBank/DDBJ whole genome shotgun (WGS) entry which is preliminary data.</text>
</comment>
<evidence type="ECO:0000313" key="1">
    <source>
        <dbReference type="EMBL" id="EEX72174.1"/>
    </source>
</evidence>
<protein>
    <submittedName>
        <fullName evidence="1">Uncharacterized protein</fullName>
    </submittedName>
</protein>
<name>C9LEK5_9BACT</name>
<dbReference type="AlphaFoldDB" id="C9LEK5"/>
<organism evidence="1 2">
    <name type="scientific">Alloprevotella tannerae ATCC 51259</name>
    <dbReference type="NCBI Taxonomy" id="626522"/>
    <lineage>
        <taxon>Bacteria</taxon>
        <taxon>Pseudomonadati</taxon>
        <taxon>Bacteroidota</taxon>
        <taxon>Bacteroidia</taxon>
        <taxon>Bacteroidales</taxon>
        <taxon>Prevotellaceae</taxon>
        <taxon>Alloprevotella</taxon>
    </lineage>
</organism>
<accession>C9LEK5</accession>
<dbReference type="STRING" id="626522.GCWU000325_00635"/>
<dbReference type="HOGENOM" id="CLU_3203679_0_0_10"/>
<dbReference type="EMBL" id="ACIJ02000016">
    <property type="protein sequence ID" value="EEX72174.1"/>
    <property type="molecule type" value="Genomic_DNA"/>
</dbReference>
<evidence type="ECO:0000313" key="2">
    <source>
        <dbReference type="Proteomes" id="UP000003460"/>
    </source>
</evidence>
<gene>
    <name evidence="1" type="ORF">GCWU000325_00635</name>
</gene>
<reference evidence="1" key="1">
    <citation type="submission" date="2009-09" db="EMBL/GenBank/DDBJ databases">
        <authorList>
            <person name="Weinstock G."/>
            <person name="Sodergren E."/>
            <person name="Clifton S."/>
            <person name="Fulton L."/>
            <person name="Fulton B."/>
            <person name="Courtney L."/>
            <person name="Fronick C."/>
            <person name="Harrison M."/>
            <person name="Strong C."/>
            <person name="Farmer C."/>
            <person name="Delahaunty K."/>
            <person name="Markovic C."/>
            <person name="Hall O."/>
            <person name="Minx P."/>
            <person name="Tomlinson C."/>
            <person name="Mitreva M."/>
            <person name="Nelson J."/>
            <person name="Hou S."/>
            <person name="Wollam A."/>
            <person name="Pepin K.H."/>
            <person name="Johnson M."/>
            <person name="Bhonagiri V."/>
            <person name="Nash W.E."/>
            <person name="Warren W."/>
            <person name="Chinwalla A."/>
            <person name="Mardis E.R."/>
            <person name="Wilson R.K."/>
        </authorList>
    </citation>
    <scope>NUCLEOTIDE SEQUENCE [LARGE SCALE GENOMIC DNA]</scope>
    <source>
        <strain evidence="1">ATCC 51259</strain>
    </source>
</reference>